<keyword evidence="2" id="KW-0202">Cytokine</keyword>
<dbReference type="SUPFAM" id="SSF55331">
    <property type="entry name" value="Tautomerase/MIF"/>
    <property type="match status" value="1"/>
</dbReference>
<feature type="region of interest" description="Disordered" evidence="12">
    <location>
        <begin position="1"/>
        <end position="40"/>
    </location>
</feature>
<evidence type="ECO:0000256" key="3">
    <source>
        <dbReference type="ARBA" id="ARBA00022525"/>
    </source>
</evidence>
<dbReference type="EMBL" id="QMIE01000008">
    <property type="protein sequence ID" value="TVM17124.1"/>
    <property type="molecule type" value="Genomic_DNA"/>
</dbReference>
<evidence type="ECO:0000256" key="5">
    <source>
        <dbReference type="ARBA" id="ARBA00036735"/>
    </source>
</evidence>
<evidence type="ECO:0000256" key="4">
    <source>
        <dbReference type="ARBA" id="ARBA00023235"/>
    </source>
</evidence>
<keyword evidence="4" id="KW-0413">Isomerase</keyword>
<comment type="catalytic activity">
    <reaction evidence="5">
        <text>3-phenylpyruvate = enol-phenylpyruvate</text>
        <dbReference type="Rhea" id="RHEA:17097"/>
        <dbReference type="ChEBI" id="CHEBI:16815"/>
        <dbReference type="ChEBI" id="CHEBI:18005"/>
        <dbReference type="EC" id="5.3.2.1"/>
    </reaction>
</comment>
<dbReference type="AlphaFoldDB" id="A0A7M3ME99"/>
<name>A0A7M3ME99_9BACT</name>
<dbReference type="GO" id="GO:0004167">
    <property type="term" value="F:dopachrome isomerase activity"/>
    <property type="evidence" value="ECO:0007669"/>
    <property type="project" value="UniProtKB-EC"/>
</dbReference>
<evidence type="ECO:0000256" key="7">
    <source>
        <dbReference type="ARBA" id="ARBA00038932"/>
    </source>
</evidence>
<dbReference type="OrthoDB" id="5769863at2"/>
<dbReference type="EC" id="5.3.3.12" evidence="7"/>
<dbReference type="Pfam" id="PF01187">
    <property type="entry name" value="MIF"/>
    <property type="match status" value="1"/>
</dbReference>
<dbReference type="InterPro" id="IPR001398">
    <property type="entry name" value="Macrophage_inhib_fac"/>
</dbReference>
<keyword evidence="14" id="KW-1185">Reference proteome</keyword>
<sequence>MATKSSWCSAAVHRPTAMTTPSSLRARTKRRRKRANERRDPMPCLRIETNIELDGGQAQDLAAKATSLVAESLGKSERYVMVMVHQGALVTFDNDQSPAAYCTLGSIGLEESQCPVLAESLCMFLETRTGIPQDRIYIEFKDLSRSMFGWNGKTFA</sequence>
<protein>
    <recommendedName>
        <fullName evidence="11">L-dopachrome isomerase</fullName>
        <ecNumber evidence="8">5.3.2.1</ecNumber>
        <ecNumber evidence="7">5.3.3.12</ecNumber>
    </recommendedName>
    <alternativeName>
        <fullName evidence="9">L-dopachrome tautomerase</fullName>
    </alternativeName>
    <alternativeName>
        <fullName evidence="10">Phenylpyruvate tautomerase</fullName>
    </alternativeName>
</protein>
<evidence type="ECO:0000256" key="10">
    <source>
        <dbReference type="ARBA" id="ARBA00041912"/>
    </source>
</evidence>
<organism evidence="13 14">
    <name type="scientific">Oceanidesulfovibrio indonesiensis</name>
    <dbReference type="NCBI Taxonomy" id="54767"/>
    <lineage>
        <taxon>Bacteria</taxon>
        <taxon>Pseudomonadati</taxon>
        <taxon>Thermodesulfobacteriota</taxon>
        <taxon>Desulfovibrionia</taxon>
        <taxon>Desulfovibrionales</taxon>
        <taxon>Desulfovibrionaceae</taxon>
        <taxon>Oceanidesulfovibrio</taxon>
    </lineage>
</organism>
<dbReference type="Proteomes" id="UP000448292">
    <property type="component" value="Unassembled WGS sequence"/>
</dbReference>
<evidence type="ECO:0000256" key="12">
    <source>
        <dbReference type="SAM" id="MobiDB-lite"/>
    </source>
</evidence>
<dbReference type="PANTHER" id="PTHR11954:SF6">
    <property type="entry name" value="MACROPHAGE MIGRATION INHIBITORY FACTOR"/>
    <property type="match status" value="1"/>
</dbReference>
<proteinExistence type="predicted"/>
<evidence type="ECO:0000313" key="13">
    <source>
        <dbReference type="EMBL" id="TVM17124.1"/>
    </source>
</evidence>
<evidence type="ECO:0000313" key="14">
    <source>
        <dbReference type="Proteomes" id="UP000448292"/>
    </source>
</evidence>
<evidence type="ECO:0000256" key="2">
    <source>
        <dbReference type="ARBA" id="ARBA00022514"/>
    </source>
</evidence>
<comment type="catalytic activity">
    <reaction evidence="6">
        <text>L-dopachrome = 5,6-dihydroxyindole-2-carboxylate</text>
        <dbReference type="Rhea" id="RHEA:13041"/>
        <dbReference type="ChEBI" id="CHEBI:16875"/>
        <dbReference type="ChEBI" id="CHEBI:57509"/>
        <dbReference type="EC" id="5.3.3.12"/>
    </reaction>
</comment>
<evidence type="ECO:0000256" key="9">
    <source>
        <dbReference type="ARBA" id="ARBA00041631"/>
    </source>
</evidence>
<comment type="caution">
    <text evidence="13">The sequence shown here is derived from an EMBL/GenBank/DDBJ whole genome shotgun (WGS) entry which is preliminary data.</text>
</comment>
<evidence type="ECO:0000256" key="1">
    <source>
        <dbReference type="ARBA" id="ARBA00004613"/>
    </source>
</evidence>
<reference evidence="13 14" key="1">
    <citation type="submission" date="2018-06" db="EMBL/GenBank/DDBJ databases">
        <title>Complete genome of Desulfovibrio indonesiensis P37SLT.</title>
        <authorList>
            <person name="Crispim J.S."/>
            <person name="Vidigal P.M.P."/>
            <person name="Silva L.C.F."/>
            <person name="Laguardia C.N."/>
            <person name="Araujo L.C."/>
            <person name="Dias R.S."/>
            <person name="Sousa M.P."/>
            <person name="Paula S.O."/>
            <person name="Silva C."/>
        </authorList>
    </citation>
    <scope>NUCLEOTIDE SEQUENCE [LARGE SCALE GENOMIC DNA]</scope>
    <source>
        <strain evidence="13 14">P37SLT</strain>
    </source>
</reference>
<evidence type="ECO:0000256" key="11">
    <source>
        <dbReference type="ARBA" id="ARBA00042730"/>
    </source>
</evidence>
<keyword evidence="3" id="KW-0964">Secreted</keyword>
<gene>
    <name evidence="13" type="ORF">DPQ33_10025</name>
</gene>
<accession>A0A7M3ME99</accession>
<dbReference type="EC" id="5.3.2.1" evidence="8"/>
<dbReference type="InterPro" id="IPR014347">
    <property type="entry name" value="Tautomerase/MIF_sf"/>
</dbReference>
<dbReference type="GO" id="GO:0005125">
    <property type="term" value="F:cytokine activity"/>
    <property type="evidence" value="ECO:0007669"/>
    <property type="project" value="UniProtKB-KW"/>
</dbReference>
<evidence type="ECO:0000256" key="8">
    <source>
        <dbReference type="ARBA" id="ARBA00039086"/>
    </source>
</evidence>
<dbReference type="Gene3D" id="3.30.429.10">
    <property type="entry name" value="Macrophage Migration Inhibitory Factor"/>
    <property type="match status" value="1"/>
</dbReference>
<dbReference type="GO" id="GO:0050178">
    <property type="term" value="F:phenylpyruvate tautomerase activity"/>
    <property type="evidence" value="ECO:0007669"/>
    <property type="project" value="UniProtKB-EC"/>
</dbReference>
<dbReference type="GO" id="GO:0005615">
    <property type="term" value="C:extracellular space"/>
    <property type="evidence" value="ECO:0007669"/>
    <property type="project" value="UniProtKB-KW"/>
</dbReference>
<dbReference type="PANTHER" id="PTHR11954">
    <property type="entry name" value="D-DOPACHROME DECARBOXYLASE"/>
    <property type="match status" value="1"/>
</dbReference>
<evidence type="ECO:0000256" key="6">
    <source>
        <dbReference type="ARBA" id="ARBA00036823"/>
    </source>
</evidence>
<comment type="subcellular location">
    <subcellularLocation>
        <location evidence="1">Secreted</location>
    </subcellularLocation>
</comment>
<feature type="compositionally biased region" description="Basic residues" evidence="12">
    <location>
        <begin position="26"/>
        <end position="36"/>
    </location>
</feature>